<accession>X0SC87</accession>
<evidence type="ECO:0000313" key="1">
    <source>
        <dbReference type="EMBL" id="GAF78639.1"/>
    </source>
</evidence>
<protein>
    <submittedName>
        <fullName evidence="1">Uncharacterized protein</fullName>
    </submittedName>
</protein>
<dbReference type="AlphaFoldDB" id="X0SC87"/>
<comment type="caution">
    <text evidence="1">The sequence shown here is derived from an EMBL/GenBank/DDBJ whole genome shotgun (WGS) entry which is preliminary data.</text>
</comment>
<organism evidence="1">
    <name type="scientific">marine sediment metagenome</name>
    <dbReference type="NCBI Taxonomy" id="412755"/>
    <lineage>
        <taxon>unclassified sequences</taxon>
        <taxon>metagenomes</taxon>
        <taxon>ecological metagenomes</taxon>
    </lineage>
</organism>
<sequence length="64" mass="7662">MFRENVTYEHKRGNISYDRYGYDNANSNRETDRARETYHMTAKEIARLKMTSPYKNLNIITAIK</sequence>
<gene>
    <name evidence="1" type="ORF">S01H1_11345</name>
</gene>
<reference evidence="1" key="1">
    <citation type="journal article" date="2014" name="Front. Microbiol.">
        <title>High frequency of phylogenetically diverse reductive dehalogenase-homologous genes in deep subseafloor sedimentary metagenomes.</title>
        <authorList>
            <person name="Kawai M."/>
            <person name="Futagami T."/>
            <person name="Toyoda A."/>
            <person name="Takaki Y."/>
            <person name="Nishi S."/>
            <person name="Hori S."/>
            <person name="Arai W."/>
            <person name="Tsubouchi T."/>
            <person name="Morono Y."/>
            <person name="Uchiyama I."/>
            <person name="Ito T."/>
            <person name="Fujiyama A."/>
            <person name="Inagaki F."/>
            <person name="Takami H."/>
        </authorList>
    </citation>
    <scope>NUCLEOTIDE SEQUENCE</scope>
    <source>
        <strain evidence="1">Expedition CK06-06</strain>
    </source>
</reference>
<dbReference type="EMBL" id="BARS01005784">
    <property type="protein sequence ID" value="GAF78639.1"/>
    <property type="molecule type" value="Genomic_DNA"/>
</dbReference>
<proteinExistence type="predicted"/>
<name>X0SC87_9ZZZZ</name>